<keyword evidence="2 5" id="KW-0812">Transmembrane</keyword>
<dbReference type="InterPro" id="IPR017452">
    <property type="entry name" value="GPCR_Rhodpsn_7TM"/>
</dbReference>
<feature type="transmembrane region" description="Helical" evidence="6">
    <location>
        <begin position="63"/>
        <end position="84"/>
    </location>
</feature>
<evidence type="ECO:0000256" key="2">
    <source>
        <dbReference type="ARBA" id="ARBA00022692"/>
    </source>
</evidence>
<dbReference type="SUPFAM" id="SSF81321">
    <property type="entry name" value="Family A G protein-coupled receptor-like"/>
    <property type="match status" value="1"/>
</dbReference>
<comment type="subcellular location">
    <subcellularLocation>
        <location evidence="1">Membrane</location>
    </subcellularLocation>
</comment>
<feature type="transmembrane region" description="Helical" evidence="6">
    <location>
        <begin position="96"/>
        <end position="120"/>
    </location>
</feature>
<gene>
    <name evidence="9" type="ORF">OTI717_LOCUS2880</name>
    <name evidence="8" type="ORF">RFH988_LOCUS11425</name>
</gene>
<feature type="transmembrane region" description="Helical" evidence="6">
    <location>
        <begin position="284"/>
        <end position="306"/>
    </location>
</feature>
<organism evidence="8 10">
    <name type="scientific">Rotaria sordida</name>
    <dbReference type="NCBI Taxonomy" id="392033"/>
    <lineage>
        <taxon>Eukaryota</taxon>
        <taxon>Metazoa</taxon>
        <taxon>Spiralia</taxon>
        <taxon>Gnathifera</taxon>
        <taxon>Rotifera</taxon>
        <taxon>Eurotatoria</taxon>
        <taxon>Bdelloidea</taxon>
        <taxon>Philodinida</taxon>
        <taxon>Philodinidae</taxon>
        <taxon>Rotaria</taxon>
    </lineage>
</organism>
<dbReference type="AlphaFoldDB" id="A0A814CV66"/>
<keyword evidence="4 6" id="KW-0472">Membrane</keyword>
<feature type="domain" description="G-protein coupled receptors family 1 profile" evidence="7">
    <location>
        <begin position="43"/>
        <end position="303"/>
    </location>
</feature>
<keyword evidence="3 6" id="KW-1133">Transmembrane helix</keyword>
<evidence type="ECO:0000256" key="3">
    <source>
        <dbReference type="ARBA" id="ARBA00022989"/>
    </source>
</evidence>
<dbReference type="PROSITE" id="PS50262">
    <property type="entry name" value="G_PROTEIN_RECEP_F1_2"/>
    <property type="match status" value="1"/>
</dbReference>
<dbReference type="PRINTS" id="PR00237">
    <property type="entry name" value="GPCRRHODOPSN"/>
</dbReference>
<comment type="caution">
    <text evidence="8">The sequence shown here is derived from an EMBL/GenBank/DDBJ whole genome shotgun (WGS) entry which is preliminary data.</text>
</comment>
<dbReference type="Gene3D" id="1.20.1070.10">
    <property type="entry name" value="Rhodopsin 7-helix transmembrane proteins"/>
    <property type="match status" value="1"/>
</dbReference>
<evidence type="ECO:0000256" key="4">
    <source>
        <dbReference type="ARBA" id="ARBA00023136"/>
    </source>
</evidence>
<keyword evidence="5" id="KW-0675">Receptor</keyword>
<evidence type="ECO:0000259" key="7">
    <source>
        <dbReference type="PROSITE" id="PS50262"/>
    </source>
</evidence>
<dbReference type="EMBL" id="CAJNOO010000453">
    <property type="protein sequence ID" value="CAF0947212.1"/>
    <property type="molecule type" value="Genomic_DNA"/>
</dbReference>
<keyword evidence="5" id="KW-0807">Transducer</keyword>
<dbReference type="GO" id="GO:0004930">
    <property type="term" value="F:G protein-coupled receptor activity"/>
    <property type="evidence" value="ECO:0007669"/>
    <property type="project" value="UniProtKB-KW"/>
</dbReference>
<feature type="transmembrane region" description="Helical" evidence="6">
    <location>
        <begin position="27"/>
        <end position="51"/>
    </location>
</feature>
<evidence type="ECO:0000313" key="9">
    <source>
        <dbReference type="EMBL" id="CAF3522472.1"/>
    </source>
</evidence>
<dbReference type="Pfam" id="PF00001">
    <property type="entry name" value="7tm_1"/>
    <property type="match status" value="1"/>
</dbReference>
<dbReference type="PANTHER" id="PTHR46641">
    <property type="entry name" value="FMRFAMIDE RECEPTOR-RELATED"/>
    <property type="match status" value="1"/>
</dbReference>
<evidence type="ECO:0000256" key="5">
    <source>
        <dbReference type="RuleBase" id="RU000688"/>
    </source>
</evidence>
<dbReference type="OrthoDB" id="10011262at2759"/>
<dbReference type="PANTHER" id="PTHR46641:SF2">
    <property type="entry name" value="FMRFAMIDE RECEPTOR"/>
    <property type="match status" value="1"/>
</dbReference>
<protein>
    <recommendedName>
        <fullName evidence="7">G-protein coupled receptors family 1 profile domain-containing protein</fullName>
    </recommendedName>
</protein>
<dbReference type="GO" id="GO:0016020">
    <property type="term" value="C:membrane"/>
    <property type="evidence" value="ECO:0007669"/>
    <property type="project" value="UniProtKB-SubCell"/>
</dbReference>
<keyword evidence="5" id="KW-0297">G-protein coupled receptor</keyword>
<feature type="transmembrane region" description="Helical" evidence="6">
    <location>
        <begin position="141"/>
        <end position="160"/>
    </location>
</feature>
<dbReference type="Proteomes" id="UP000663882">
    <property type="component" value="Unassembled WGS sequence"/>
</dbReference>
<comment type="similarity">
    <text evidence="5">Belongs to the G-protein coupled receptor 1 family.</text>
</comment>
<evidence type="ECO:0000313" key="8">
    <source>
        <dbReference type="EMBL" id="CAF0947212.1"/>
    </source>
</evidence>
<feature type="transmembrane region" description="Helical" evidence="6">
    <location>
        <begin position="243"/>
        <end position="264"/>
    </location>
</feature>
<accession>A0A814CV66</accession>
<name>A0A814CV66_9BILA</name>
<evidence type="ECO:0000313" key="10">
    <source>
        <dbReference type="Proteomes" id="UP000663882"/>
    </source>
</evidence>
<reference evidence="8" key="1">
    <citation type="submission" date="2021-02" db="EMBL/GenBank/DDBJ databases">
        <authorList>
            <person name="Nowell W R."/>
        </authorList>
    </citation>
    <scope>NUCLEOTIDE SEQUENCE</scope>
</reference>
<dbReference type="PROSITE" id="PS00237">
    <property type="entry name" value="G_PROTEIN_RECEP_F1_1"/>
    <property type="match status" value="1"/>
</dbReference>
<dbReference type="EMBL" id="CAJOAX010000147">
    <property type="protein sequence ID" value="CAF3522472.1"/>
    <property type="molecule type" value="Genomic_DNA"/>
</dbReference>
<sequence>MYNNSSTSLTSPEFQYEIRRYLANLNYILSFVQAFIVLFGVIGNLLALVIINRRSLRNTSSSVFITYLAIFDSGVLLLHGAHLAGLNRNSFIYCSLTYLTNLATFCANWILVIITLERCVAVYSPFLSKRLCTVNSARRSIYIFLTISIILFSIEFPFIYDIKQASRTKKCVIRSYFVLILRIYQAVLFYAIPDLLLLSNLFTVYALCRRTKRISSACLKDEQQLQMRISDVNSGRKQRQLTIMLVTVSLSFYLFTTPAMILFISEYHPVKHNDINKLKQNILISQMSVILLQLNNATNFIFYCFAGQRFRQATVQAFYEYLERLNIFYHRYILCNKQYHPIHLYQNRLNTFRPTTATTLGSTYSRSCNQSHCITSSI</sequence>
<dbReference type="InterPro" id="IPR052954">
    <property type="entry name" value="GPCR-Ligand_Int"/>
</dbReference>
<proteinExistence type="inferred from homology"/>
<dbReference type="InterPro" id="IPR000276">
    <property type="entry name" value="GPCR_Rhodpsn"/>
</dbReference>
<evidence type="ECO:0000256" key="6">
    <source>
        <dbReference type="SAM" id="Phobius"/>
    </source>
</evidence>
<feature type="transmembrane region" description="Helical" evidence="6">
    <location>
        <begin position="183"/>
        <end position="207"/>
    </location>
</feature>
<dbReference type="Proteomes" id="UP000663823">
    <property type="component" value="Unassembled WGS sequence"/>
</dbReference>
<evidence type="ECO:0000256" key="1">
    <source>
        <dbReference type="ARBA" id="ARBA00004370"/>
    </source>
</evidence>